<gene>
    <name evidence="1 2" type="ordered locus">CAGL0H05973g</name>
</gene>
<sequence>MQVVQLTEEFTRLNGVKDQAITKPVSLDDNTGEVVVRTSTGKSKIRKGQTEEEYRHQLKLYFEDERGPQVTEIGWLDEYIVDQDKIFSEESLFHDLSIKHNRQTVSGICHKLYYQRDYENCVSLAQKLRDLFEPYNTKNKIHRELEELDYMISKCNERLGSKEFQ</sequence>
<dbReference type="InParanoid" id="Q6FRT8"/>
<name>Q6FRT8_CANGA</name>
<dbReference type="EMBL" id="CR380954">
    <property type="protein sequence ID" value="CAG59989.1"/>
    <property type="molecule type" value="Genomic_DNA"/>
</dbReference>
<keyword evidence="3" id="KW-1185">Reference proteome</keyword>
<proteinExistence type="predicted"/>
<dbReference type="Proteomes" id="UP000002428">
    <property type="component" value="Chromosome H"/>
</dbReference>
<dbReference type="FunCoup" id="Q6FRT8">
    <property type="interactions" value="35"/>
</dbReference>
<dbReference type="AlphaFoldDB" id="Q6FRT8"/>
<dbReference type="VEuPathDB" id="FungiDB:CAGL0H05973g"/>
<dbReference type="CGD" id="CAL0131552">
    <property type="gene designation" value="CAGL0H05973g"/>
</dbReference>
<dbReference type="OMA" id="EYMIERC"/>
<dbReference type="HOGENOM" id="CLU_125620_0_0_1"/>
<reference evidence="2 3" key="1">
    <citation type="journal article" date="2004" name="Nature">
        <title>Genome evolution in yeasts.</title>
        <authorList>
            <consortium name="Genolevures"/>
            <person name="Dujon B."/>
            <person name="Sherman D."/>
            <person name="Fischer G."/>
            <person name="Durrens P."/>
            <person name="Casaregola S."/>
            <person name="Lafontaine I."/>
            <person name="de Montigny J."/>
            <person name="Marck C."/>
            <person name="Neuveglise C."/>
            <person name="Talla E."/>
            <person name="Goffard N."/>
            <person name="Frangeul L."/>
            <person name="Aigle M."/>
            <person name="Anthouard V."/>
            <person name="Babour A."/>
            <person name="Barbe V."/>
            <person name="Barnay S."/>
            <person name="Blanchin S."/>
            <person name="Beckerich J.M."/>
            <person name="Beyne E."/>
            <person name="Bleykasten C."/>
            <person name="Boisrame A."/>
            <person name="Boyer J."/>
            <person name="Cattolico L."/>
            <person name="Confanioleri F."/>
            <person name="de Daruvar A."/>
            <person name="Despons L."/>
            <person name="Fabre E."/>
            <person name="Fairhead C."/>
            <person name="Ferry-Dumazet H."/>
            <person name="Groppi A."/>
            <person name="Hantraye F."/>
            <person name="Hennequin C."/>
            <person name="Jauniaux N."/>
            <person name="Joyet P."/>
            <person name="Kachouri R."/>
            <person name="Kerrest A."/>
            <person name="Koszul R."/>
            <person name="Lemaire M."/>
            <person name="Lesur I."/>
            <person name="Ma L."/>
            <person name="Muller H."/>
            <person name="Nicaud J.M."/>
            <person name="Nikolski M."/>
            <person name="Oztas S."/>
            <person name="Ozier-Kalogeropoulos O."/>
            <person name="Pellenz S."/>
            <person name="Potier S."/>
            <person name="Richard G.F."/>
            <person name="Straub M.L."/>
            <person name="Suleau A."/>
            <person name="Swennene D."/>
            <person name="Tekaia F."/>
            <person name="Wesolowski-Louvel M."/>
            <person name="Westhof E."/>
            <person name="Wirth B."/>
            <person name="Zeniou-Meyer M."/>
            <person name="Zivanovic I."/>
            <person name="Bolotin-Fukuhara M."/>
            <person name="Thierry A."/>
            <person name="Bouchier C."/>
            <person name="Caudron B."/>
            <person name="Scarpelli C."/>
            <person name="Gaillardin C."/>
            <person name="Weissenbach J."/>
            <person name="Wincker P."/>
            <person name="Souciet J.L."/>
        </authorList>
    </citation>
    <scope>NUCLEOTIDE SEQUENCE [LARGE SCALE GENOMIC DNA]</scope>
    <source>
        <strain evidence="3">ATCC 2001 / BCRC 20586 / JCM 3761 / NBRC 0622 / NRRL Y-65 / CBS 138</strain>
    </source>
</reference>
<accession>Q6FRT8</accession>
<evidence type="ECO:0000313" key="2">
    <source>
        <dbReference type="EMBL" id="CAG59989.1"/>
    </source>
</evidence>
<dbReference type="KEGG" id="cgr:2888901"/>
<protein>
    <submittedName>
        <fullName evidence="2">Uncharacterized protein</fullName>
    </submittedName>
</protein>
<organism evidence="2 3">
    <name type="scientific">Candida glabrata (strain ATCC 2001 / BCRC 20586 / JCM 3761 / NBRC 0622 / NRRL Y-65 / CBS 138)</name>
    <name type="common">Yeast</name>
    <name type="synonym">Nakaseomyces glabratus</name>
    <dbReference type="NCBI Taxonomy" id="284593"/>
    <lineage>
        <taxon>Eukaryota</taxon>
        <taxon>Fungi</taxon>
        <taxon>Dikarya</taxon>
        <taxon>Ascomycota</taxon>
        <taxon>Saccharomycotina</taxon>
        <taxon>Saccharomycetes</taxon>
        <taxon>Saccharomycetales</taxon>
        <taxon>Saccharomycetaceae</taxon>
        <taxon>Nakaseomyces</taxon>
    </lineage>
</organism>
<dbReference type="eggNOG" id="ENOG502S12S">
    <property type="taxonomic scope" value="Eukaryota"/>
</dbReference>
<evidence type="ECO:0000313" key="3">
    <source>
        <dbReference type="Proteomes" id="UP000002428"/>
    </source>
</evidence>
<dbReference type="RefSeq" id="XP_447056.1">
    <property type="nucleotide sequence ID" value="XM_447056.1"/>
</dbReference>
<evidence type="ECO:0000313" key="1">
    <source>
        <dbReference type="CGD" id="CAL0131552"/>
    </source>
</evidence>